<dbReference type="GO" id="GO:0000976">
    <property type="term" value="F:transcription cis-regulatory region binding"/>
    <property type="evidence" value="ECO:0007669"/>
    <property type="project" value="TreeGrafter"/>
</dbReference>
<organism evidence="6 7">
    <name type="scientific">Anaerosacchariphilus polymeriproducens</name>
    <dbReference type="NCBI Taxonomy" id="1812858"/>
    <lineage>
        <taxon>Bacteria</taxon>
        <taxon>Bacillati</taxon>
        <taxon>Bacillota</taxon>
        <taxon>Clostridia</taxon>
        <taxon>Lachnospirales</taxon>
        <taxon>Lachnospiraceae</taxon>
        <taxon>Anaerosacchariphilus</taxon>
    </lineage>
</organism>
<name>A0A371AW83_9FIRM</name>
<dbReference type="SUPFAM" id="SSF46785">
    <property type="entry name" value="Winged helix' DNA-binding domain"/>
    <property type="match status" value="1"/>
</dbReference>
<dbReference type="SUPFAM" id="SSF53850">
    <property type="entry name" value="Periplasmic binding protein-like II"/>
    <property type="match status" value="1"/>
</dbReference>
<evidence type="ECO:0000313" key="7">
    <source>
        <dbReference type="Proteomes" id="UP000255036"/>
    </source>
</evidence>
<dbReference type="Gene3D" id="3.40.190.290">
    <property type="match status" value="1"/>
</dbReference>
<dbReference type="AlphaFoldDB" id="A0A371AW83"/>
<gene>
    <name evidence="6" type="ORF">DWV06_07680</name>
</gene>
<proteinExistence type="inferred from homology"/>
<dbReference type="GO" id="GO:0003700">
    <property type="term" value="F:DNA-binding transcription factor activity"/>
    <property type="evidence" value="ECO:0007669"/>
    <property type="project" value="InterPro"/>
</dbReference>
<comment type="similarity">
    <text evidence="1">Belongs to the LysR transcriptional regulatory family.</text>
</comment>
<dbReference type="InterPro" id="IPR036390">
    <property type="entry name" value="WH_DNA-bd_sf"/>
</dbReference>
<dbReference type="PROSITE" id="PS50931">
    <property type="entry name" value="HTH_LYSR"/>
    <property type="match status" value="1"/>
</dbReference>
<dbReference type="Proteomes" id="UP000255036">
    <property type="component" value="Unassembled WGS sequence"/>
</dbReference>
<dbReference type="EMBL" id="QRCT01000019">
    <property type="protein sequence ID" value="RDU23730.1"/>
    <property type="molecule type" value="Genomic_DNA"/>
</dbReference>
<dbReference type="Pfam" id="PF00126">
    <property type="entry name" value="HTH_1"/>
    <property type="match status" value="1"/>
</dbReference>
<dbReference type="InterPro" id="IPR036388">
    <property type="entry name" value="WH-like_DNA-bd_sf"/>
</dbReference>
<dbReference type="PANTHER" id="PTHR30126">
    <property type="entry name" value="HTH-TYPE TRANSCRIPTIONAL REGULATOR"/>
    <property type="match status" value="1"/>
</dbReference>
<evidence type="ECO:0000313" key="6">
    <source>
        <dbReference type="EMBL" id="RDU23730.1"/>
    </source>
</evidence>
<reference evidence="6 7" key="1">
    <citation type="submission" date="2018-07" db="EMBL/GenBank/DDBJ databases">
        <title>Anaerosacharophilus polymeroproducens gen. nov. sp. nov., an anaerobic bacterium isolated from salt field.</title>
        <authorList>
            <person name="Kim W."/>
            <person name="Yang S.-H."/>
            <person name="Oh J."/>
            <person name="Lee J.-H."/>
            <person name="Kwon K.K."/>
        </authorList>
    </citation>
    <scope>NUCLEOTIDE SEQUENCE [LARGE SCALE GENOMIC DNA]</scope>
    <source>
        <strain evidence="6 7">MCWD5</strain>
    </source>
</reference>
<protein>
    <submittedName>
        <fullName evidence="6">LysR family transcriptional regulator</fullName>
    </submittedName>
</protein>
<dbReference type="PRINTS" id="PR00039">
    <property type="entry name" value="HTHLYSR"/>
</dbReference>
<dbReference type="Gene3D" id="1.10.10.10">
    <property type="entry name" value="Winged helix-like DNA-binding domain superfamily/Winged helix DNA-binding domain"/>
    <property type="match status" value="1"/>
</dbReference>
<keyword evidence="4" id="KW-0804">Transcription</keyword>
<keyword evidence="3" id="KW-0238">DNA-binding</keyword>
<sequence length="304" mass="35082">MSKMLIPSYLLNLHLVRIFESGLKSTVPIPDHRLKYCHREINLESYAFYKYGTLTKVAEEFHISQPTITRTMKRLEDVLGVTLFNRSANRIKFNEVGIHAAKMAEELLQSAEQYQSGVINFDRQLHTISAISCAPAPLWNLTPELSRKHPGQTISSKLIADLEQIERDFRLHKYDIAILPYPIDDEDFTNTSYIEEHLSINVPLDHALAEYSEVTSKQINGYNCLLSPEIGFWENFCKTKLPSSKFLVQKDDFSFQELIKESNLPCFSTNLAEEHFINLKNRINIPITDEDANVTFYLVQHNKK</sequence>
<keyword evidence="7" id="KW-1185">Reference proteome</keyword>
<evidence type="ECO:0000259" key="5">
    <source>
        <dbReference type="PROSITE" id="PS50931"/>
    </source>
</evidence>
<dbReference type="InterPro" id="IPR000847">
    <property type="entry name" value="LysR_HTH_N"/>
</dbReference>
<keyword evidence="2" id="KW-0805">Transcription regulation</keyword>
<evidence type="ECO:0000256" key="4">
    <source>
        <dbReference type="ARBA" id="ARBA00023163"/>
    </source>
</evidence>
<evidence type="ECO:0000256" key="1">
    <source>
        <dbReference type="ARBA" id="ARBA00009437"/>
    </source>
</evidence>
<feature type="domain" description="HTH lysR-type" evidence="5">
    <location>
        <begin position="47"/>
        <end position="94"/>
    </location>
</feature>
<comment type="caution">
    <text evidence="6">The sequence shown here is derived from an EMBL/GenBank/DDBJ whole genome shotgun (WGS) entry which is preliminary data.</text>
</comment>
<accession>A0A371AW83</accession>
<dbReference type="PANTHER" id="PTHR30126:SF40">
    <property type="entry name" value="HTH-TYPE TRANSCRIPTIONAL REGULATOR GLTR"/>
    <property type="match status" value="1"/>
</dbReference>
<evidence type="ECO:0000256" key="3">
    <source>
        <dbReference type="ARBA" id="ARBA00023125"/>
    </source>
</evidence>
<evidence type="ECO:0000256" key="2">
    <source>
        <dbReference type="ARBA" id="ARBA00023015"/>
    </source>
</evidence>